<dbReference type="PANTHER" id="PTHR43717">
    <property type="entry name" value="ANAEROBIC NITRIC OXIDE REDUCTASE FLAVORUBREDOXIN"/>
    <property type="match status" value="1"/>
</dbReference>
<feature type="domain" description="Flavodoxin-like" evidence="1">
    <location>
        <begin position="4"/>
        <end position="145"/>
    </location>
</feature>
<reference evidence="2 3" key="1">
    <citation type="submission" date="2020-08" db="EMBL/GenBank/DDBJ databases">
        <title>Bridging the membrane lipid divide: bacteria of the FCB group superphylum have the potential to synthesize archaeal ether lipids.</title>
        <authorList>
            <person name="Villanueva L."/>
            <person name="Von Meijenfeldt F.A.B."/>
            <person name="Westbye A.B."/>
            <person name="Yadav S."/>
            <person name="Hopmans E.C."/>
            <person name="Dutilh B.E."/>
            <person name="Sinninghe Damste J.S."/>
        </authorList>
    </citation>
    <scope>NUCLEOTIDE SEQUENCE [LARGE SCALE GENOMIC DNA]</scope>
    <source>
        <strain evidence="2">NIOZ-UU47</strain>
    </source>
</reference>
<accession>A0A8J6TD51</accession>
<protein>
    <submittedName>
        <fullName evidence="2">Flavodoxin domain-containing protein</fullName>
    </submittedName>
</protein>
<dbReference type="PROSITE" id="PS50902">
    <property type="entry name" value="FLAVODOXIN_LIKE"/>
    <property type="match status" value="1"/>
</dbReference>
<dbReference type="Proteomes" id="UP000614424">
    <property type="component" value="Unassembled WGS sequence"/>
</dbReference>
<proteinExistence type="predicted"/>
<dbReference type="InterPro" id="IPR008254">
    <property type="entry name" value="Flavodoxin/NO_synth"/>
</dbReference>
<evidence type="ECO:0000313" key="3">
    <source>
        <dbReference type="Proteomes" id="UP000614424"/>
    </source>
</evidence>
<dbReference type="GO" id="GO:0010181">
    <property type="term" value="F:FMN binding"/>
    <property type="evidence" value="ECO:0007669"/>
    <property type="project" value="InterPro"/>
</dbReference>
<dbReference type="EMBL" id="JACNJZ010000146">
    <property type="protein sequence ID" value="MBC8318306.1"/>
    <property type="molecule type" value="Genomic_DNA"/>
</dbReference>
<evidence type="ECO:0000313" key="2">
    <source>
        <dbReference type="EMBL" id="MBC8318306.1"/>
    </source>
</evidence>
<sequence>MKRILIAYFSLKHHTEQMAKYVAEGVRIGGCDAEIIPISKLKNKKELQGYDGYIFGCPTYHKDMTENMKRFLFLAHDADLSNKAGGAFGSSTHSGEAPGYIFDTMEHALHMKMTSLGAFKLKEDEIEVNMTACQDYGKSISDLLA</sequence>
<dbReference type="Pfam" id="PF00258">
    <property type="entry name" value="Flavodoxin_1"/>
    <property type="match status" value="1"/>
</dbReference>
<comment type="caution">
    <text evidence="2">The sequence shown here is derived from an EMBL/GenBank/DDBJ whole genome shotgun (WGS) entry which is preliminary data.</text>
</comment>
<dbReference type="AlphaFoldDB" id="A0A8J6TD51"/>
<evidence type="ECO:0000259" key="1">
    <source>
        <dbReference type="PROSITE" id="PS50902"/>
    </source>
</evidence>
<dbReference type="InterPro" id="IPR029039">
    <property type="entry name" value="Flavoprotein-like_sf"/>
</dbReference>
<organism evidence="2 3">
    <name type="scientific">Candidatus Desulfobia pelagia</name>
    <dbReference type="NCBI Taxonomy" id="2841692"/>
    <lineage>
        <taxon>Bacteria</taxon>
        <taxon>Pseudomonadati</taxon>
        <taxon>Thermodesulfobacteriota</taxon>
        <taxon>Desulfobulbia</taxon>
        <taxon>Desulfobulbales</taxon>
        <taxon>Desulfobulbaceae</taxon>
        <taxon>Candidatus Desulfobia</taxon>
    </lineage>
</organism>
<gene>
    <name evidence="2" type="ORF">H8E41_10405</name>
</gene>
<dbReference type="Gene3D" id="3.40.50.360">
    <property type="match status" value="1"/>
</dbReference>
<name>A0A8J6TD51_9BACT</name>
<dbReference type="PANTHER" id="PTHR43717:SF1">
    <property type="entry name" value="ANAEROBIC NITRIC OXIDE REDUCTASE FLAVORUBREDOXIN"/>
    <property type="match status" value="1"/>
</dbReference>
<dbReference type="SUPFAM" id="SSF52218">
    <property type="entry name" value="Flavoproteins"/>
    <property type="match status" value="1"/>
</dbReference>